<keyword evidence="2" id="KW-1185">Reference proteome</keyword>
<dbReference type="Proteomes" id="UP001370490">
    <property type="component" value="Unassembled WGS sequence"/>
</dbReference>
<evidence type="ECO:0000313" key="1">
    <source>
        <dbReference type="EMBL" id="KAK6938905.1"/>
    </source>
</evidence>
<evidence type="ECO:0000313" key="2">
    <source>
        <dbReference type="Proteomes" id="UP001370490"/>
    </source>
</evidence>
<dbReference type="EMBL" id="JBAMMX010000006">
    <property type="protein sequence ID" value="KAK6938905.1"/>
    <property type="molecule type" value="Genomic_DNA"/>
</dbReference>
<organism evidence="1 2">
    <name type="scientific">Dillenia turbinata</name>
    <dbReference type="NCBI Taxonomy" id="194707"/>
    <lineage>
        <taxon>Eukaryota</taxon>
        <taxon>Viridiplantae</taxon>
        <taxon>Streptophyta</taxon>
        <taxon>Embryophyta</taxon>
        <taxon>Tracheophyta</taxon>
        <taxon>Spermatophyta</taxon>
        <taxon>Magnoliopsida</taxon>
        <taxon>eudicotyledons</taxon>
        <taxon>Gunneridae</taxon>
        <taxon>Pentapetalae</taxon>
        <taxon>Dilleniales</taxon>
        <taxon>Dilleniaceae</taxon>
        <taxon>Dillenia</taxon>
    </lineage>
</organism>
<accession>A0AAN8VRI6</accession>
<sequence length="135" mass="15546">MSKRGQGYRKRHGHHRLGITSDTHEIQVSIQTWDTKMINKVGSEEPLEEGMEPLCQCIGSYQLSEPQQLWLCRRRYLQQPISSMANGLHWIAARLVERVVLFGAPISNGDENWESATKVFTLIGEDYTLQVKEEF</sequence>
<gene>
    <name evidence="1" type="ORF">RJ641_032413</name>
</gene>
<proteinExistence type="predicted"/>
<protein>
    <submittedName>
        <fullName evidence="1">Uncharacterized protein</fullName>
    </submittedName>
</protein>
<comment type="caution">
    <text evidence="1">The sequence shown here is derived from an EMBL/GenBank/DDBJ whole genome shotgun (WGS) entry which is preliminary data.</text>
</comment>
<reference evidence="1 2" key="1">
    <citation type="submission" date="2023-12" db="EMBL/GenBank/DDBJ databases">
        <title>A high-quality genome assembly for Dillenia turbinata (Dilleniales).</title>
        <authorList>
            <person name="Chanderbali A."/>
        </authorList>
    </citation>
    <scope>NUCLEOTIDE SEQUENCE [LARGE SCALE GENOMIC DNA]</scope>
    <source>
        <strain evidence="1">LSX21</strain>
        <tissue evidence="1">Leaf</tissue>
    </source>
</reference>
<name>A0AAN8VRI6_9MAGN</name>
<dbReference type="AlphaFoldDB" id="A0AAN8VRI6"/>